<dbReference type="InterPro" id="IPR036388">
    <property type="entry name" value="WH-like_DNA-bd_sf"/>
</dbReference>
<keyword evidence="6" id="KW-1185">Reference proteome</keyword>
<dbReference type="EMBL" id="JARWAO010000002">
    <property type="protein sequence ID" value="MDR5895550.1"/>
    <property type="molecule type" value="Genomic_DNA"/>
</dbReference>
<evidence type="ECO:0000313" key="5">
    <source>
        <dbReference type="EMBL" id="MDR5895550.1"/>
    </source>
</evidence>
<dbReference type="CDD" id="cd00090">
    <property type="entry name" value="HTH_ARSR"/>
    <property type="match status" value="1"/>
</dbReference>
<gene>
    <name evidence="5" type="ORF">QC825_05640</name>
</gene>
<dbReference type="PROSITE" id="PS50956">
    <property type="entry name" value="HTH_ASNC_2"/>
    <property type="match status" value="1"/>
</dbReference>
<dbReference type="RefSeq" id="WP_251591950.1">
    <property type="nucleotide sequence ID" value="NZ_JAMLJI010000001.1"/>
</dbReference>
<dbReference type="Pfam" id="PF13412">
    <property type="entry name" value="HTH_24"/>
    <property type="match status" value="1"/>
</dbReference>
<dbReference type="InterPro" id="IPR011991">
    <property type="entry name" value="ArsR-like_HTH"/>
</dbReference>
<protein>
    <submittedName>
        <fullName evidence="5">Lrp/AsnC family transcriptional regulator</fullName>
    </submittedName>
</protein>
<dbReference type="PRINTS" id="PR00033">
    <property type="entry name" value="HTHASNC"/>
</dbReference>
<dbReference type="Pfam" id="PF01037">
    <property type="entry name" value="AsnC_trans_reg"/>
    <property type="match status" value="1"/>
</dbReference>
<evidence type="ECO:0000259" key="4">
    <source>
        <dbReference type="PROSITE" id="PS50956"/>
    </source>
</evidence>
<dbReference type="SUPFAM" id="SSF46785">
    <property type="entry name" value="Winged helix' DNA-binding domain"/>
    <property type="match status" value="1"/>
</dbReference>
<dbReference type="SMART" id="SM00344">
    <property type="entry name" value="HTH_ASNC"/>
    <property type="match status" value="1"/>
</dbReference>
<keyword evidence="3" id="KW-0804">Transcription</keyword>
<comment type="caution">
    <text evidence="5">The sequence shown here is derived from an EMBL/GenBank/DDBJ whole genome shotgun (WGS) entry which is preliminary data.</text>
</comment>
<proteinExistence type="predicted"/>
<dbReference type="InterPro" id="IPR019887">
    <property type="entry name" value="Tscrpt_reg_AsnC/Lrp_C"/>
</dbReference>
<feature type="domain" description="HTH asnC-type" evidence="4">
    <location>
        <begin position="3"/>
        <end position="84"/>
    </location>
</feature>
<dbReference type="InterPro" id="IPR019888">
    <property type="entry name" value="Tscrpt_reg_AsnC-like"/>
</dbReference>
<dbReference type="InterPro" id="IPR011008">
    <property type="entry name" value="Dimeric_a/b-barrel"/>
</dbReference>
<dbReference type="Gene3D" id="1.10.10.10">
    <property type="entry name" value="Winged helix-like DNA-binding domain superfamily/Winged helix DNA-binding domain"/>
    <property type="match status" value="1"/>
</dbReference>
<keyword evidence="2" id="KW-0238">DNA-binding</keyword>
<organism evidence="5 6">
    <name type="scientific">Larsenimonas suaedae</name>
    <dbReference type="NCBI Taxonomy" id="1851019"/>
    <lineage>
        <taxon>Bacteria</taxon>
        <taxon>Pseudomonadati</taxon>
        <taxon>Pseudomonadota</taxon>
        <taxon>Gammaproteobacteria</taxon>
        <taxon>Oceanospirillales</taxon>
        <taxon>Halomonadaceae</taxon>
        <taxon>Larsenimonas</taxon>
    </lineage>
</organism>
<evidence type="ECO:0000256" key="1">
    <source>
        <dbReference type="ARBA" id="ARBA00023015"/>
    </source>
</evidence>
<evidence type="ECO:0000256" key="3">
    <source>
        <dbReference type="ARBA" id="ARBA00023163"/>
    </source>
</evidence>
<accession>A0ABU1GU44</accession>
<dbReference type="PANTHER" id="PTHR30154">
    <property type="entry name" value="LEUCINE-RESPONSIVE REGULATORY PROTEIN"/>
    <property type="match status" value="1"/>
</dbReference>
<dbReference type="Proteomes" id="UP001269375">
    <property type="component" value="Unassembled WGS sequence"/>
</dbReference>
<dbReference type="PANTHER" id="PTHR30154:SF34">
    <property type="entry name" value="TRANSCRIPTIONAL REGULATOR AZLB"/>
    <property type="match status" value="1"/>
</dbReference>
<dbReference type="InterPro" id="IPR036390">
    <property type="entry name" value="WH_DNA-bd_sf"/>
</dbReference>
<keyword evidence="1" id="KW-0805">Transcription regulation</keyword>
<evidence type="ECO:0000313" key="6">
    <source>
        <dbReference type="Proteomes" id="UP001269375"/>
    </source>
</evidence>
<dbReference type="InterPro" id="IPR000485">
    <property type="entry name" value="AsnC-type_HTH_dom"/>
</dbReference>
<dbReference type="Gene3D" id="3.30.70.920">
    <property type="match status" value="1"/>
</dbReference>
<evidence type="ECO:0000256" key="2">
    <source>
        <dbReference type="ARBA" id="ARBA00023125"/>
    </source>
</evidence>
<dbReference type="SUPFAM" id="SSF54909">
    <property type="entry name" value="Dimeric alpha+beta barrel"/>
    <property type="match status" value="1"/>
</dbReference>
<reference evidence="5 6" key="1">
    <citation type="submission" date="2023-04" db="EMBL/GenBank/DDBJ databases">
        <title>A long-awaited taxogenomic arrangement of the family Halomonadaceae.</title>
        <authorList>
            <person name="De La Haba R."/>
            <person name="Chuvochina M."/>
            <person name="Wittouck S."/>
            <person name="Arahal D.R."/>
            <person name="Sanchez-Porro C."/>
            <person name="Hugenholtz P."/>
            <person name="Ventosa A."/>
        </authorList>
    </citation>
    <scope>NUCLEOTIDE SEQUENCE [LARGE SCALE GENOMIC DNA]</scope>
    <source>
        <strain evidence="5 6">DSM 22428</strain>
    </source>
</reference>
<name>A0ABU1GU44_9GAMM</name>
<sequence length="157" mass="17411">MSLDRFDLKILSILARDGRITKSRLAEAINLSVSPCWARVRRLEDAGIITGYGAFISTAATLECTPVWVQIELEQHDLAHAGRFEAMVQDVAEVSECVAVGGGVDYLLKIEAPSIDHYQRLIDDWLISDIGIKRYRSYIVTKTIKQGPKGPARIDPA</sequence>